<evidence type="ECO:0000259" key="1">
    <source>
        <dbReference type="PROSITE" id="PS50172"/>
    </source>
</evidence>
<sequence length="220" mass="25113">MTEHTLPCVALRGRFKKPQNHDKVKKLIHTIGASFTADLEKATHVVTTELCFESGGRFIKDAKERDLKILGIEWLEKCSESRCFVDANPYTFHDACKDLGQQDRRRSHAKFGRIFENILTMCDPKVTEMVTKRHSEFWALLTTPPRESPQLAVEKIITSLCKPLKDNAEAVNAIRRQEGCESFIALVDSIGDTDYLASQVELLMIVYREVVLDHYEEVSL</sequence>
<dbReference type="AlphaFoldDB" id="A0AAJ0A6W9"/>
<keyword evidence="3" id="KW-1185">Reference proteome</keyword>
<dbReference type="RefSeq" id="XP_060422403.1">
    <property type="nucleotide sequence ID" value="XM_060573125.1"/>
</dbReference>
<comment type="caution">
    <text evidence="2">The sequence shown here is derived from an EMBL/GenBank/DDBJ whole genome shotgun (WGS) entry which is preliminary data.</text>
</comment>
<dbReference type="Pfam" id="PF12738">
    <property type="entry name" value="PTCB-BRCT"/>
    <property type="match status" value="1"/>
</dbReference>
<dbReference type="Proteomes" id="UP001224890">
    <property type="component" value="Unassembled WGS sequence"/>
</dbReference>
<protein>
    <recommendedName>
        <fullName evidence="1">BRCT domain-containing protein</fullName>
    </recommendedName>
</protein>
<dbReference type="EMBL" id="JAHMHR010000087">
    <property type="protein sequence ID" value="KAK1657639.1"/>
    <property type="molecule type" value="Genomic_DNA"/>
</dbReference>
<dbReference type="SUPFAM" id="SSF52113">
    <property type="entry name" value="BRCT domain"/>
    <property type="match status" value="1"/>
</dbReference>
<feature type="domain" description="BRCT" evidence="1">
    <location>
        <begin position="9"/>
        <end position="92"/>
    </location>
</feature>
<dbReference type="InterPro" id="IPR001357">
    <property type="entry name" value="BRCT_dom"/>
</dbReference>
<reference evidence="2" key="1">
    <citation type="submission" date="2021-06" db="EMBL/GenBank/DDBJ databases">
        <title>Comparative genomics, transcriptomics and evolutionary studies reveal genomic signatures of adaptation to plant cell wall in hemibiotrophic fungi.</title>
        <authorList>
            <consortium name="DOE Joint Genome Institute"/>
            <person name="Baroncelli R."/>
            <person name="Diaz J.F."/>
            <person name="Benocci T."/>
            <person name="Peng M."/>
            <person name="Battaglia E."/>
            <person name="Haridas S."/>
            <person name="Andreopoulos W."/>
            <person name="Labutti K."/>
            <person name="Pangilinan J."/>
            <person name="Floch G.L."/>
            <person name="Makela M.R."/>
            <person name="Henrissat B."/>
            <person name="Grigoriev I.V."/>
            <person name="Crouch J.A."/>
            <person name="De Vries R.P."/>
            <person name="Sukno S.A."/>
            <person name="Thon M.R."/>
        </authorList>
    </citation>
    <scope>NUCLEOTIDE SEQUENCE</scope>
    <source>
        <strain evidence="2">CBS 193.32</strain>
    </source>
</reference>
<dbReference type="PROSITE" id="PS50172">
    <property type="entry name" value="BRCT"/>
    <property type="match status" value="1"/>
</dbReference>
<evidence type="ECO:0000313" key="2">
    <source>
        <dbReference type="EMBL" id="KAK1657639.1"/>
    </source>
</evidence>
<evidence type="ECO:0000313" key="3">
    <source>
        <dbReference type="Proteomes" id="UP001224890"/>
    </source>
</evidence>
<dbReference type="GeneID" id="85457651"/>
<accession>A0AAJ0A6W9</accession>
<gene>
    <name evidence="2" type="ORF">BDP55DRAFT_638540</name>
</gene>
<name>A0AAJ0A6W9_9PEZI</name>
<dbReference type="InterPro" id="IPR036420">
    <property type="entry name" value="BRCT_dom_sf"/>
</dbReference>
<dbReference type="Gene3D" id="3.40.50.10190">
    <property type="entry name" value="BRCT domain"/>
    <property type="match status" value="1"/>
</dbReference>
<proteinExistence type="predicted"/>
<organism evidence="2 3">
    <name type="scientific">Colletotrichum godetiae</name>
    <dbReference type="NCBI Taxonomy" id="1209918"/>
    <lineage>
        <taxon>Eukaryota</taxon>
        <taxon>Fungi</taxon>
        <taxon>Dikarya</taxon>
        <taxon>Ascomycota</taxon>
        <taxon>Pezizomycotina</taxon>
        <taxon>Sordariomycetes</taxon>
        <taxon>Hypocreomycetidae</taxon>
        <taxon>Glomerellales</taxon>
        <taxon>Glomerellaceae</taxon>
        <taxon>Colletotrichum</taxon>
        <taxon>Colletotrichum acutatum species complex</taxon>
    </lineage>
</organism>